<dbReference type="VEuPathDB" id="TriTrypDB:TM35_000071490"/>
<dbReference type="STRING" id="67003.A0A1X0P1E4"/>
<feature type="transmembrane region" description="Helical" evidence="6">
    <location>
        <begin position="117"/>
        <end position="141"/>
    </location>
</feature>
<dbReference type="Pfam" id="PF13520">
    <property type="entry name" value="AA_permease_2"/>
    <property type="match status" value="1"/>
</dbReference>
<dbReference type="GO" id="GO:0016020">
    <property type="term" value="C:membrane"/>
    <property type="evidence" value="ECO:0007669"/>
    <property type="project" value="UniProtKB-SubCell"/>
</dbReference>
<keyword evidence="8" id="KW-1185">Reference proteome</keyword>
<protein>
    <submittedName>
        <fullName evidence="7">Putative cationic amino acid transporter</fullName>
    </submittedName>
</protein>
<comment type="subcellular location">
    <subcellularLocation>
        <location evidence="1">Membrane</location>
        <topology evidence="1">Multi-pass membrane protein</topology>
    </subcellularLocation>
</comment>
<feature type="transmembrane region" description="Helical" evidence="6">
    <location>
        <begin position="292"/>
        <end position="316"/>
    </location>
</feature>
<keyword evidence="2" id="KW-0813">Transport</keyword>
<keyword evidence="5 6" id="KW-0472">Membrane</keyword>
<dbReference type="PIRSF" id="PIRSF006060">
    <property type="entry name" value="AA_transporter"/>
    <property type="match status" value="1"/>
</dbReference>
<evidence type="ECO:0000256" key="3">
    <source>
        <dbReference type="ARBA" id="ARBA00022692"/>
    </source>
</evidence>
<dbReference type="EMBL" id="NBCO01000007">
    <property type="protein sequence ID" value="ORC90725.1"/>
    <property type="molecule type" value="Genomic_DNA"/>
</dbReference>
<evidence type="ECO:0000256" key="5">
    <source>
        <dbReference type="ARBA" id="ARBA00023136"/>
    </source>
</evidence>
<comment type="caution">
    <text evidence="7">The sequence shown here is derived from an EMBL/GenBank/DDBJ whole genome shotgun (WGS) entry which is preliminary data.</text>
</comment>
<evidence type="ECO:0000256" key="4">
    <source>
        <dbReference type="ARBA" id="ARBA00022989"/>
    </source>
</evidence>
<feature type="transmembrane region" description="Helical" evidence="6">
    <location>
        <begin position="336"/>
        <end position="360"/>
    </location>
</feature>
<feature type="transmembrane region" description="Helical" evidence="6">
    <location>
        <begin position="77"/>
        <end position="96"/>
    </location>
</feature>
<feature type="transmembrane region" description="Helical" evidence="6">
    <location>
        <begin position="248"/>
        <end position="271"/>
    </location>
</feature>
<feature type="transmembrane region" description="Helical" evidence="6">
    <location>
        <begin position="46"/>
        <end position="71"/>
    </location>
</feature>
<sequence>MDLVTSTESSLGVSFFRNIFRRRCLYATVAALENSQFRRTLGLRSLVSLGVGAVVGAGVFVITGQAAALYAGPALSISFLLCVFPCLFTALCYGELAAMLPVAGSAYTHAAVALGEYASWIVAVCLTLECLVSGSAVSVSWSASVQAFLREFSIDFPEKIGGSPIGVTDGAFVLTGKLFDLPAMMLTVICSVVLCLGVQESATVNNFFVFIKFLVLGIFILYGIYHATTNWGDFVYNMTPFIPPNEGYFGKYGISGILRGSGVVFFANVGFDTICASAQECRNPQRDIPRGVIYTLLICSGLYVCVTLVLTGMVKYTILNVDAPVIMALEKVGAPVFLRILIDVGTISGLSSVCFACYFAMPRLTMTLSQDGLLPPLLSRIHPQFRTPVNATICSGIVGALIGAFFPLGMLGEIISFGTLVAFISVCVSMWKMRIDFPDFPRPFVAPLFPFVPFMGIIFNCIQLFSLPIVAWRNYGVIVVMTSLWYILYGVHHSTGHPSNGSSQRTIRQTETVVGSWRSEEEKRMEDACALELPLEHIGKRRRLSASSRT</sequence>
<name>A0A1X0P1E4_9TRYP</name>
<organism evidence="7 8">
    <name type="scientific">Trypanosoma theileri</name>
    <dbReference type="NCBI Taxonomy" id="67003"/>
    <lineage>
        <taxon>Eukaryota</taxon>
        <taxon>Discoba</taxon>
        <taxon>Euglenozoa</taxon>
        <taxon>Kinetoplastea</taxon>
        <taxon>Metakinetoplastina</taxon>
        <taxon>Trypanosomatida</taxon>
        <taxon>Trypanosomatidae</taxon>
        <taxon>Trypanosoma</taxon>
    </lineage>
</organism>
<dbReference type="RefSeq" id="XP_028884791.1">
    <property type="nucleotide sequence ID" value="XM_029023595.1"/>
</dbReference>
<evidence type="ECO:0000313" key="7">
    <source>
        <dbReference type="EMBL" id="ORC90725.1"/>
    </source>
</evidence>
<dbReference type="GO" id="GO:0015171">
    <property type="term" value="F:amino acid transmembrane transporter activity"/>
    <property type="evidence" value="ECO:0007669"/>
    <property type="project" value="TreeGrafter"/>
</dbReference>
<dbReference type="PANTHER" id="PTHR43243">
    <property type="entry name" value="INNER MEMBRANE TRANSPORTER YGJI-RELATED"/>
    <property type="match status" value="1"/>
</dbReference>
<reference evidence="7 8" key="1">
    <citation type="submission" date="2017-03" db="EMBL/GenBank/DDBJ databases">
        <title>An alternative strategy for trypanosome survival in the mammalian bloodstream revealed through genome and transcriptome analysis of the ubiquitous bovine parasite Trypanosoma (Megatrypanum) theileri.</title>
        <authorList>
            <person name="Kelly S."/>
            <person name="Ivens A."/>
            <person name="Mott A."/>
            <person name="O'Neill E."/>
            <person name="Emms D."/>
            <person name="Macleod O."/>
            <person name="Voorheis P."/>
            <person name="Matthews J."/>
            <person name="Matthews K."/>
            <person name="Carrington M."/>
        </authorList>
    </citation>
    <scope>NUCLEOTIDE SEQUENCE [LARGE SCALE GENOMIC DNA]</scope>
    <source>
        <strain evidence="7">Edinburgh</strain>
    </source>
</reference>
<feature type="transmembrane region" description="Helical" evidence="6">
    <location>
        <begin position="181"/>
        <end position="198"/>
    </location>
</feature>
<feature type="transmembrane region" description="Helical" evidence="6">
    <location>
        <begin position="389"/>
        <end position="408"/>
    </location>
</feature>
<dbReference type="Proteomes" id="UP000192257">
    <property type="component" value="Unassembled WGS sequence"/>
</dbReference>
<accession>A0A1X0P1E4</accession>
<evidence type="ECO:0000313" key="8">
    <source>
        <dbReference type="Proteomes" id="UP000192257"/>
    </source>
</evidence>
<gene>
    <name evidence="7" type="ORF">TM35_000071490</name>
</gene>
<feature type="transmembrane region" description="Helical" evidence="6">
    <location>
        <begin position="207"/>
        <end position="228"/>
    </location>
</feature>
<dbReference type="InterPro" id="IPR002293">
    <property type="entry name" value="AA/rel_permease1"/>
</dbReference>
<feature type="transmembrane region" description="Helical" evidence="6">
    <location>
        <begin position="414"/>
        <end position="432"/>
    </location>
</feature>
<proteinExistence type="predicted"/>
<feature type="transmembrane region" description="Helical" evidence="6">
    <location>
        <begin position="472"/>
        <end position="491"/>
    </location>
</feature>
<evidence type="ECO:0000256" key="2">
    <source>
        <dbReference type="ARBA" id="ARBA00022448"/>
    </source>
</evidence>
<dbReference type="GeneID" id="39983375"/>
<dbReference type="OrthoDB" id="247919at2759"/>
<dbReference type="AlphaFoldDB" id="A0A1X0P1E4"/>
<evidence type="ECO:0000256" key="1">
    <source>
        <dbReference type="ARBA" id="ARBA00004141"/>
    </source>
</evidence>
<keyword evidence="4 6" id="KW-1133">Transmembrane helix</keyword>
<feature type="transmembrane region" description="Helical" evidence="6">
    <location>
        <begin position="444"/>
        <end position="466"/>
    </location>
</feature>
<evidence type="ECO:0000256" key="6">
    <source>
        <dbReference type="SAM" id="Phobius"/>
    </source>
</evidence>
<dbReference type="Gene3D" id="1.20.1740.10">
    <property type="entry name" value="Amino acid/polyamine transporter I"/>
    <property type="match status" value="1"/>
</dbReference>
<dbReference type="PANTHER" id="PTHR43243:SF4">
    <property type="entry name" value="CATIONIC AMINO ACID TRANSPORTER 4"/>
    <property type="match status" value="1"/>
</dbReference>
<keyword evidence="3 6" id="KW-0812">Transmembrane</keyword>